<dbReference type="EMBL" id="CP007140">
    <property type="protein sequence ID" value="AJC71486.1"/>
    <property type="molecule type" value="Genomic_DNA"/>
</dbReference>
<dbReference type="InterPro" id="IPR027556">
    <property type="entry name" value="Heavy_Cys_CGP"/>
</dbReference>
<dbReference type="Proteomes" id="UP000062043">
    <property type="component" value="Chromosome"/>
</dbReference>
<keyword evidence="3" id="KW-1185">Reference proteome</keyword>
<accession>A0A0X1KJQ3</accession>
<organism evidence="2 3">
    <name type="scientific">Thermococcus guaymasensis DSM 11113</name>
    <dbReference type="NCBI Taxonomy" id="1432656"/>
    <lineage>
        <taxon>Archaea</taxon>
        <taxon>Methanobacteriati</taxon>
        <taxon>Methanobacteriota</taxon>
        <taxon>Thermococci</taxon>
        <taxon>Thermococcales</taxon>
        <taxon>Thermococcaceae</taxon>
        <taxon>Thermococcus</taxon>
    </lineage>
</organism>
<evidence type="ECO:0000313" key="3">
    <source>
        <dbReference type="Proteomes" id="UP000062043"/>
    </source>
</evidence>
<reference evidence="2 3" key="1">
    <citation type="submission" date="2014-01" db="EMBL/GenBank/DDBJ databases">
        <title>Genome sequencing of Thermococcus guaymasensis.</title>
        <authorList>
            <person name="Zhang X."/>
            <person name="Alvare G."/>
            <person name="Fristensky B."/>
            <person name="Chen L."/>
            <person name="Suen T."/>
            <person name="Chen Q."/>
            <person name="Ma K."/>
        </authorList>
    </citation>
    <scope>NUCLEOTIDE SEQUENCE [LARGE SCALE GENOMIC DNA]</scope>
    <source>
        <strain evidence="2 3">DSM 11113</strain>
    </source>
</reference>
<sequence length="391" mass="42357">MLPARPVGACFSPSDLYSVEVLLNKPGLEYNLSIEIPHEIEVDGKTFVLKVWNGSRGLHVRVEIPTVRHLGAYWTYSGAFVITSKAIEKLRDLGWVINESELRRGNATFKILHSGRECTSDSDCATGGCSGEVCGRKGEVEKIVTPCVYPLWYECFRLTSCGCVNGTCSWKPNPEFENCLKSHGVDPSKVIRAGPAKIVGEAPDPEELGEAVKELLNATGVNCINFELYSRSQEGPAYNTSEVSAPDVVKRVLEGLVEKGVVKGLTKEDIEDIAKVAEWGNAGWNSHIGWYETKNGGYAWIPYDESKDPVLVRFTGCGYWDVGGSNGSAESSVGLTNGTESTGTSAGTHLEGNNDQNSPSTSSTSSIKALCGPGLITLLSLWALMIVRRRK</sequence>
<proteinExistence type="predicted"/>
<dbReference type="NCBIfam" id="TIGR04289">
    <property type="entry name" value="heavy_Cys"/>
    <property type="match status" value="1"/>
</dbReference>
<evidence type="ECO:0000256" key="1">
    <source>
        <dbReference type="SAM" id="MobiDB-lite"/>
    </source>
</evidence>
<dbReference type="RefSeq" id="WP_062371281.1">
    <property type="nucleotide sequence ID" value="NZ_CP007140.1"/>
</dbReference>
<dbReference type="KEGG" id="tgy:X802_04340"/>
<dbReference type="PATRIC" id="fig|1432656.3.peg.844"/>
<dbReference type="OrthoDB" id="31553at2157"/>
<feature type="compositionally biased region" description="Polar residues" evidence="1">
    <location>
        <begin position="330"/>
        <end position="357"/>
    </location>
</feature>
<name>A0A0X1KJQ3_9EURY</name>
<evidence type="ECO:0000313" key="2">
    <source>
        <dbReference type="EMBL" id="AJC71486.1"/>
    </source>
</evidence>
<protein>
    <submittedName>
        <fullName evidence="2">Uncharacterized protein</fullName>
    </submittedName>
</protein>
<dbReference type="AlphaFoldDB" id="A0A0X1KJQ3"/>
<dbReference type="InterPro" id="IPR027553">
    <property type="entry name" value="Heavy_Cys"/>
</dbReference>
<feature type="region of interest" description="Disordered" evidence="1">
    <location>
        <begin position="330"/>
        <end position="365"/>
    </location>
</feature>
<dbReference type="NCBIfam" id="TIGR04292">
    <property type="entry name" value="heavy_Cys_CGP"/>
    <property type="match status" value="1"/>
</dbReference>
<gene>
    <name evidence="2" type="ORF">X802_04340</name>
</gene>
<dbReference type="GeneID" id="27134883"/>